<protein>
    <submittedName>
        <fullName evidence="1">Uncharacterized protein</fullName>
    </submittedName>
</protein>
<evidence type="ECO:0000313" key="1">
    <source>
        <dbReference type="EMBL" id="KAJ1100874.1"/>
    </source>
</evidence>
<comment type="caution">
    <text evidence="1">The sequence shown here is derived from an EMBL/GenBank/DDBJ whole genome shotgun (WGS) entry which is preliminary data.</text>
</comment>
<dbReference type="EMBL" id="JANPWB010000014">
    <property type="protein sequence ID" value="KAJ1100874.1"/>
    <property type="molecule type" value="Genomic_DNA"/>
</dbReference>
<name>A0AAV7MCQ3_PLEWA</name>
<accession>A0AAV7MCQ3</accession>
<proteinExistence type="predicted"/>
<sequence length="93" mass="10328">MLCNNLRHFALCERLRKLLINNLKNYSKGRADLDGVLFRAHISHKEEAASTFTQHDTCLATLHEKRGEGSIKVALSANTTAGNSYLEQADTAL</sequence>
<evidence type="ECO:0000313" key="2">
    <source>
        <dbReference type="Proteomes" id="UP001066276"/>
    </source>
</evidence>
<reference evidence="1" key="1">
    <citation type="journal article" date="2022" name="bioRxiv">
        <title>Sequencing and chromosome-scale assembly of the giantPleurodeles waltlgenome.</title>
        <authorList>
            <person name="Brown T."/>
            <person name="Elewa A."/>
            <person name="Iarovenko S."/>
            <person name="Subramanian E."/>
            <person name="Araus A.J."/>
            <person name="Petzold A."/>
            <person name="Susuki M."/>
            <person name="Suzuki K.-i.T."/>
            <person name="Hayashi T."/>
            <person name="Toyoda A."/>
            <person name="Oliveira C."/>
            <person name="Osipova E."/>
            <person name="Leigh N.D."/>
            <person name="Simon A."/>
            <person name="Yun M.H."/>
        </authorList>
    </citation>
    <scope>NUCLEOTIDE SEQUENCE</scope>
    <source>
        <strain evidence="1">20211129_DDA</strain>
        <tissue evidence="1">Liver</tissue>
    </source>
</reference>
<gene>
    <name evidence="1" type="ORF">NDU88_005949</name>
</gene>
<dbReference type="AlphaFoldDB" id="A0AAV7MCQ3"/>
<keyword evidence="2" id="KW-1185">Reference proteome</keyword>
<organism evidence="1 2">
    <name type="scientific">Pleurodeles waltl</name>
    <name type="common">Iberian ribbed newt</name>
    <dbReference type="NCBI Taxonomy" id="8319"/>
    <lineage>
        <taxon>Eukaryota</taxon>
        <taxon>Metazoa</taxon>
        <taxon>Chordata</taxon>
        <taxon>Craniata</taxon>
        <taxon>Vertebrata</taxon>
        <taxon>Euteleostomi</taxon>
        <taxon>Amphibia</taxon>
        <taxon>Batrachia</taxon>
        <taxon>Caudata</taxon>
        <taxon>Salamandroidea</taxon>
        <taxon>Salamandridae</taxon>
        <taxon>Pleurodelinae</taxon>
        <taxon>Pleurodeles</taxon>
    </lineage>
</organism>
<dbReference type="Proteomes" id="UP001066276">
    <property type="component" value="Chromosome 10"/>
</dbReference>